<gene>
    <name evidence="2" type="ORF">GHT06_020155</name>
</gene>
<dbReference type="PANTHER" id="PTHR33053">
    <property type="entry name" value="PROTEIN, PUTATIVE-RELATED"/>
    <property type="match status" value="1"/>
</dbReference>
<dbReference type="Proteomes" id="UP000820818">
    <property type="component" value="Linkage Group LG8"/>
</dbReference>
<feature type="compositionally biased region" description="Basic and acidic residues" evidence="1">
    <location>
        <begin position="1"/>
        <end position="13"/>
    </location>
</feature>
<feature type="region of interest" description="Disordered" evidence="1">
    <location>
        <begin position="1"/>
        <end position="24"/>
    </location>
</feature>
<evidence type="ECO:0000313" key="3">
    <source>
        <dbReference type="Proteomes" id="UP000820818"/>
    </source>
</evidence>
<comment type="caution">
    <text evidence="2">The sequence shown here is derived from an EMBL/GenBank/DDBJ whole genome shotgun (WGS) entry which is preliminary data.</text>
</comment>
<proteinExistence type="predicted"/>
<keyword evidence="3" id="KW-1185">Reference proteome</keyword>
<dbReference type="EMBL" id="WJBH02000008">
    <property type="protein sequence ID" value="KAI9554878.1"/>
    <property type="molecule type" value="Genomic_DNA"/>
</dbReference>
<dbReference type="PANTHER" id="PTHR33053:SF9">
    <property type="entry name" value="AGAP000105-PA"/>
    <property type="match status" value="1"/>
</dbReference>
<name>A0AAD5PRB9_9CRUS</name>
<sequence>MSSHSEREWREQTNESFSSNDSFDENQLTDLCDGINDYSSVGNDTYELKVKQTIVEWVVQCNVPRYHVSNILKRLNVVAKLSFLPRDCRTLLSSRRGKLNVKDMPPGKYHHFGVEESLQALLLSMNSKQVPIPCELKILFNIDGLPLSNSSSSEFWPILFKQWSTTCHRFHVKWGTVSKIVFQ</sequence>
<protein>
    <submittedName>
        <fullName evidence="2">Uncharacterized protein</fullName>
    </submittedName>
</protein>
<reference evidence="2 3" key="1">
    <citation type="submission" date="2022-05" db="EMBL/GenBank/DDBJ databases">
        <title>A multi-omics perspective on studying reproductive biology in Daphnia sinensis.</title>
        <authorList>
            <person name="Jia J."/>
        </authorList>
    </citation>
    <scope>NUCLEOTIDE SEQUENCE [LARGE SCALE GENOMIC DNA]</scope>
    <source>
        <strain evidence="2 3">WSL</strain>
    </source>
</reference>
<accession>A0AAD5PRB9</accession>
<evidence type="ECO:0000256" key="1">
    <source>
        <dbReference type="SAM" id="MobiDB-lite"/>
    </source>
</evidence>
<organism evidence="2 3">
    <name type="scientific">Daphnia sinensis</name>
    <dbReference type="NCBI Taxonomy" id="1820382"/>
    <lineage>
        <taxon>Eukaryota</taxon>
        <taxon>Metazoa</taxon>
        <taxon>Ecdysozoa</taxon>
        <taxon>Arthropoda</taxon>
        <taxon>Crustacea</taxon>
        <taxon>Branchiopoda</taxon>
        <taxon>Diplostraca</taxon>
        <taxon>Cladocera</taxon>
        <taxon>Anomopoda</taxon>
        <taxon>Daphniidae</taxon>
        <taxon>Daphnia</taxon>
        <taxon>Daphnia similis group</taxon>
    </lineage>
</organism>
<evidence type="ECO:0000313" key="2">
    <source>
        <dbReference type="EMBL" id="KAI9554878.1"/>
    </source>
</evidence>
<dbReference type="AlphaFoldDB" id="A0AAD5PRB9"/>
<feature type="compositionally biased region" description="Polar residues" evidence="1">
    <location>
        <begin position="14"/>
        <end position="24"/>
    </location>
</feature>